<dbReference type="Proteomes" id="UP000030640">
    <property type="component" value="Unassembled WGS sequence"/>
</dbReference>
<feature type="transmembrane region" description="Helical" evidence="2">
    <location>
        <begin position="455"/>
        <end position="476"/>
    </location>
</feature>
<dbReference type="RefSeq" id="XP_008819345.1">
    <property type="nucleotide sequence ID" value="XM_008821123.1"/>
</dbReference>
<evidence type="ECO:0000256" key="1">
    <source>
        <dbReference type="SAM" id="MobiDB-lite"/>
    </source>
</evidence>
<dbReference type="AlphaFoldDB" id="W6ZXT6"/>
<keyword evidence="4" id="KW-1185">Reference proteome</keyword>
<organism evidence="3 4">
    <name type="scientific">Plasmodium inui San Antonio 1</name>
    <dbReference type="NCBI Taxonomy" id="1237626"/>
    <lineage>
        <taxon>Eukaryota</taxon>
        <taxon>Sar</taxon>
        <taxon>Alveolata</taxon>
        <taxon>Apicomplexa</taxon>
        <taxon>Aconoidasida</taxon>
        <taxon>Haemosporida</taxon>
        <taxon>Plasmodiidae</taxon>
        <taxon>Plasmodium</taxon>
        <taxon>Plasmodium (Plasmodium)</taxon>
    </lineage>
</organism>
<dbReference type="EMBL" id="KI965555">
    <property type="protein sequence ID" value="EUD64065.1"/>
    <property type="molecule type" value="Genomic_DNA"/>
</dbReference>
<name>W6ZXT6_9APIC</name>
<dbReference type="VEuPathDB" id="PlasmoDB:C922_05552"/>
<feature type="compositionally biased region" description="Polar residues" evidence="1">
    <location>
        <begin position="331"/>
        <end position="342"/>
    </location>
</feature>
<evidence type="ECO:0000313" key="4">
    <source>
        <dbReference type="Proteomes" id="UP000030640"/>
    </source>
</evidence>
<feature type="region of interest" description="Disordered" evidence="1">
    <location>
        <begin position="331"/>
        <end position="350"/>
    </location>
</feature>
<dbReference type="GeneID" id="20040826"/>
<gene>
    <name evidence="3" type="ORF">C922_05552</name>
</gene>
<evidence type="ECO:0000256" key="2">
    <source>
        <dbReference type="SAM" id="Phobius"/>
    </source>
</evidence>
<keyword evidence="2" id="KW-0812">Transmembrane</keyword>
<keyword evidence="2" id="KW-1133">Transmembrane helix</keyword>
<protein>
    <submittedName>
        <fullName evidence="3">Uncharacterized protein</fullName>
    </submittedName>
</protein>
<reference evidence="3 4" key="1">
    <citation type="submission" date="2013-02" db="EMBL/GenBank/DDBJ databases">
        <title>The Genome Sequence of Plasmodium inui San Antonio 1.</title>
        <authorList>
            <consortium name="The Broad Institute Genome Sequencing Platform"/>
            <consortium name="The Broad Institute Genome Sequencing Center for Infectious Disease"/>
            <person name="Neafsey D."/>
            <person name="Cheeseman I."/>
            <person name="Volkman S."/>
            <person name="Adams J."/>
            <person name="Walker B."/>
            <person name="Young S.K."/>
            <person name="Zeng Q."/>
            <person name="Gargeya S."/>
            <person name="Fitzgerald M."/>
            <person name="Haas B."/>
            <person name="Abouelleil A."/>
            <person name="Alvarado L."/>
            <person name="Arachchi H.M."/>
            <person name="Berlin A.M."/>
            <person name="Chapman S.B."/>
            <person name="Dewar J."/>
            <person name="Goldberg J."/>
            <person name="Griggs A."/>
            <person name="Gujja S."/>
            <person name="Hansen M."/>
            <person name="Howarth C."/>
            <person name="Imamovic A."/>
            <person name="Larimer J."/>
            <person name="McCowan C."/>
            <person name="Murphy C."/>
            <person name="Neiman D."/>
            <person name="Pearson M."/>
            <person name="Priest M."/>
            <person name="Roberts A."/>
            <person name="Saif S."/>
            <person name="Shea T."/>
            <person name="Sisk P."/>
            <person name="Sykes S."/>
            <person name="Wortman J."/>
            <person name="Nusbaum C."/>
            <person name="Birren B."/>
        </authorList>
    </citation>
    <scope>NUCLEOTIDE SEQUENCE [LARGE SCALE GENOMIC DNA]</scope>
    <source>
        <strain evidence="3 4">San Antonio 1</strain>
    </source>
</reference>
<sequence>MTETGENKEWRIGFWVKNQDYLWGIKYPRSLDKNCQSSTKYCYPNLTREGESRWKDLHDWISRKMLEKHRYKWGKEFDPTVLTGIGGKNSQQSLDWGDIINKVLNRIEGLAPVAGSGRSNSLRWTKEEWAEAFKHQIPLDTPLDKFESGKAMLFVIMCIVTGLIEGRAKEGTIFKRRGRMCSPIDTTLQFRVTDWEEWIKKTEDIRKNRANQCSKQAGYDGCQWAAIALILSVYESMTSICNQCGPYEVSYWISKDDKTDEAIDMQQCVLNDQQINCHSLGSQAETGNMIIIRPGELDKITRSQVFDSGDQQRASFEAQENSQNRMMTLATEQGASRSNGVDRTQDEGPTEQVALDQESLKHLSSCPSTNPEARQSCMKIIEKSPLDPETGTTFEPKVEGPPQDNLTEADKYLRKEPPEASDLIHGMDEAGPEEAVGNPFWKDSTPSVLGGGPRWAIMGGLGAVVCLAIGSGYGLWRAFGRRRRAPDRLRGAQAGEGYRLRYG</sequence>
<feature type="region of interest" description="Disordered" evidence="1">
    <location>
        <begin position="385"/>
        <end position="405"/>
    </location>
</feature>
<keyword evidence="2" id="KW-0472">Membrane</keyword>
<accession>W6ZXT6</accession>
<evidence type="ECO:0000313" key="3">
    <source>
        <dbReference type="EMBL" id="EUD64065.1"/>
    </source>
</evidence>
<proteinExistence type="predicted"/>